<feature type="non-terminal residue" evidence="1">
    <location>
        <position position="118"/>
    </location>
</feature>
<dbReference type="Proteomes" id="UP000533476">
    <property type="component" value="Unassembled WGS sequence"/>
</dbReference>
<reference evidence="1 2" key="1">
    <citation type="submission" date="2020-04" db="EMBL/GenBank/DDBJ databases">
        <authorList>
            <person name="Zhang R."/>
            <person name="Schippers A."/>
        </authorList>
    </citation>
    <scope>NUCLEOTIDE SEQUENCE [LARGE SCALE GENOMIC DNA]</scope>
    <source>
        <strain evidence="1 2">DSM 109850</strain>
    </source>
</reference>
<sequence>MFPIVRSHPAYQAFVQAQLRRHYAPGALQFVAPDWALVAKFWRTDLSDTARLLHETFSLRGPRPWDPADLLRSYLLMLEVGEPSITRWVQQLQRCPLYAVLSGFEYGHTPGVGTFYGF</sequence>
<protein>
    <submittedName>
        <fullName evidence="1">Transposase</fullName>
    </submittedName>
</protein>
<keyword evidence="2" id="KW-1185">Reference proteome</keyword>
<name>A0A7Y0L8N5_9FIRM</name>
<evidence type="ECO:0000313" key="1">
    <source>
        <dbReference type="EMBL" id="NMP25225.1"/>
    </source>
</evidence>
<evidence type="ECO:0000313" key="2">
    <source>
        <dbReference type="Proteomes" id="UP000533476"/>
    </source>
</evidence>
<proteinExistence type="predicted"/>
<dbReference type="AlphaFoldDB" id="A0A7Y0L8N5"/>
<organism evidence="1 2">
    <name type="scientific">Sulfobacillus harzensis</name>
    <dbReference type="NCBI Taxonomy" id="2729629"/>
    <lineage>
        <taxon>Bacteria</taxon>
        <taxon>Bacillati</taxon>
        <taxon>Bacillota</taxon>
        <taxon>Clostridia</taxon>
        <taxon>Eubacteriales</taxon>
        <taxon>Clostridiales Family XVII. Incertae Sedis</taxon>
        <taxon>Sulfobacillus</taxon>
    </lineage>
</organism>
<accession>A0A7Y0L8N5</accession>
<comment type="caution">
    <text evidence="1">The sequence shown here is derived from an EMBL/GenBank/DDBJ whole genome shotgun (WGS) entry which is preliminary data.</text>
</comment>
<gene>
    <name evidence="1" type="ORF">HIJ39_23330</name>
</gene>
<dbReference type="EMBL" id="JABBVZ010000330">
    <property type="protein sequence ID" value="NMP25225.1"/>
    <property type="molecule type" value="Genomic_DNA"/>
</dbReference>